<dbReference type="OrthoDB" id="5822271at2759"/>
<evidence type="ECO:0000313" key="2">
    <source>
        <dbReference type="Proteomes" id="UP000230423"/>
    </source>
</evidence>
<organism evidence="1 2">
    <name type="scientific">Teladorsagia circumcincta</name>
    <name type="common">Brown stomach worm</name>
    <name type="synonym">Ostertagia circumcincta</name>
    <dbReference type="NCBI Taxonomy" id="45464"/>
    <lineage>
        <taxon>Eukaryota</taxon>
        <taxon>Metazoa</taxon>
        <taxon>Ecdysozoa</taxon>
        <taxon>Nematoda</taxon>
        <taxon>Chromadorea</taxon>
        <taxon>Rhabditida</taxon>
        <taxon>Rhabditina</taxon>
        <taxon>Rhabditomorpha</taxon>
        <taxon>Strongyloidea</taxon>
        <taxon>Trichostrongylidae</taxon>
        <taxon>Teladorsagia</taxon>
    </lineage>
</organism>
<accession>A0A2G9U845</accession>
<name>A0A2G9U845_TELCI</name>
<sequence length="59" mass="6543">MEDLLKKSSVAQNAPPAAVITKDADNAKHIAKNTSSGSIWSKAFSRNDEGRCQFDWNYE</sequence>
<dbReference type="Proteomes" id="UP000230423">
    <property type="component" value="Unassembled WGS sequence"/>
</dbReference>
<dbReference type="AlphaFoldDB" id="A0A2G9U845"/>
<evidence type="ECO:0000313" key="1">
    <source>
        <dbReference type="EMBL" id="PIO66364.1"/>
    </source>
</evidence>
<dbReference type="EMBL" id="KZ348310">
    <property type="protein sequence ID" value="PIO66364.1"/>
    <property type="molecule type" value="Genomic_DNA"/>
</dbReference>
<proteinExistence type="predicted"/>
<reference evidence="1 2" key="1">
    <citation type="submission" date="2015-09" db="EMBL/GenBank/DDBJ databases">
        <title>Draft genome of the parasitic nematode Teladorsagia circumcincta isolate WARC Sus (inbred).</title>
        <authorList>
            <person name="Mitreva M."/>
        </authorList>
    </citation>
    <scope>NUCLEOTIDE SEQUENCE [LARGE SCALE GENOMIC DNA]</scope>
    <source>
        <strain evidence="1 2">S</strain>
    </source>
</reference>
<gene>
    <name evidence="1" type="ORF">TELCIR_11925</name>
</gene>
<keyword evidence="2" id="KW-1185">Reference proteome</keyword>
<protein>
    <submittedName>
        <fullName evidence="1">Uncharacterized protein</fullName>
    </submittedName>
</protein>